<dbReference type="SMART" id="SM00228">
    <property type="entry name" value="PDZ"/>
    <property type="match status" value="1"/>
</dbReference>
<dbReference type="GO" id="GO:0006508">
    <property type="term" value="P:proteolysis"/>
    <property type="evidence" value="ECO:0007669"/>
    <property type="project" value="UniProtKB-KW"/>
</dbReference>
<protein>
    <submittedName>
        <fullName evidence="6">Serine protease Do</fullName>
    </submittedName>
</protein>
<keyword evidence="2" id="KW-0378">Hydrolase</keyword>
<dbReference type="Pfam" id="PF13365">
    <property type="entry name" value="Trypsin_2"/>
    <property type="match status" value="1"/>
</dbReference>
<dbReference type="Proteomes" id="UP000199800">
    <property type="component" value="Unassembled WGS sequence"/>
</dbReference>
<accession>A0A1I0EZP4</accession>
<reference evidence="6 7" key="1">
    <citation type="submission" date="2016-10" db="EMBL/GenBank/DDBJ databases">
        <authorList>
            <person name="de Groot N.N."/>
        </authorList>
    </citation>
    <scope>NUCLEOTIDE SEQUENCE [LARGE SCALE GENOMIC DNA]</scope>
    <source>
        <strain evidence="6 7">DSM 1801</strain>
    </source>
</reference>
<evidence type="ECO:0000256" key="2">
    <source>
        <dbReference type="ARBA" id="ARBA00022801"/>
    </source>
</evidence>
<feature type="region of interest" description="Disordered" evidence="3">
    <location>
        <begin position="453"/>
        <end position="498"/>
    </location>
</feature>
<dbReference type="AlphaFoldDB" id="A0A1I0EZP4"/>
<dbReference type="SUPFAM" id="SSF50494">
    <property type="entry name" value="Trypsin-like serine proteases"/>
    <property type="match status" value="1"/>
</dbReference>
<dbReference type="OrthoDB" id="9758917at2"/>
<dbReference type="EMBL" id="FOHN01000026">
    <property type="protein sequence ID" value="SET50413.1"/>
    <property type="molecule type" value="Genomic_DNA"/>
</dbReference>
<dbReference type="PRINTS" id="PR00834">
    <property type="entry name" value="PROTEASES2C"/>
</dbReference>
<dbReference type="SUPFAM" id="SSF50156">
    <property type="entry name" value="PDZ domain-like"/>
    <property type="match status" value="1"/>
</dbReference>
<dbReference type="InterPro" id="IPR036034">
    <property type="entry name" value="PDZ_sf"/>
</dbReference>
<feature type="domain" description="PDZ" evidence="5">
    <location>
        <begin position="363"/>
        <end position="415"/>
    </location>
</feature>
<dbReference type="PANTHER" id="PTHR43343">
    <property type="entry name" value="PEPTIDASE S12"/>
    <property type="match status" value="1"/>
</dbReference>
<dbReference type="InterPro" id="IPR009003">
    <property type="entry name" value="Peptidase_S1_PA"/>
</dbReference>
<evidence type="ECO:0000256" key="3">
    <source>
        <dbReference type="SAM" id="MobiDB-lite"/>
    </source>
</evidence>
<organism evidence="6 7">
    <name type="scientific">[Clostridium] polysaccharolyticum</name>
    <dbReference type="NCBI Taxonomy" id="29364"/>
    <lineage>
        <taxon>Bacteria</taxon>
        <taxon>Bacillati</taxon>
        <taxon>Bacillota</taxon>
        <taxon>Clostridia</taxon>
        <taxon>Lachnospirales</taxon>
        <taxon>Lachnospiraceae</taxon>
    </lineage>
</organism>
<dbReference type="InterPro" id="IPR001940">
    <property type="entry name" value="Peptidase_S1C"/>
</dbReference>
<feature type="transmembrane region" description="Helical" evidence="4">
    <location>
        <begin position="68"/>
        <end position="88"/>
    </location>
</feature>
<dbReference type="Pfam" id="PF13180">
    <property type="entry name" value="PDZ_2"/>
    <property type="match status" value="1"/>
</dbReference>
<dbReference type="InterPro" id="IPR051201">
    <property type="entry name" value="Chloro_Bact_Ser_Proteases"/>
</dbReference>
<dbReference type="PANTHER" id="PTHR43343:SF3">
    <property type="entry name" value="PROTEASE DO-LIKE 8, CHLOROPLASTIC"/>
    <property type="match status" value="1"/>
</dbReference>
<feature type="region of interest" description="Disordered" evidence="3">
    <location>
        <begin position="102"/>
        <end position="135"/>
    </location>
</feature>
<dbReference type="GO" id="GO:0004252">
    <property type="term" value="F:serine-type endopeptidase activity"/>
    <property type="evidence" value="ECO:0007669"/>
    <property type="project" value="InterPro"/>
</dbReference>
<keyword evidence="4" id="KW-0472">Membrane</keyword>
<feature type="compositionally biased region" description="Low complexity" evidence="3">
    <location>
        <begin position="465"/>
        <end position="486"/>
    </location>
</feature>
<evidence type="ECO:0000256" key="4">
    <source>
        <dbReference type="SAM" id="Phobius"/>
    </source>
</evidence>
<gene>
    <name evidence="6" type="ORF">SAMN04487772_12626</name>
</gene>
<evidence type="ECO:0000313" key="6">
    <source>
        <dbReference type="EMBL" id="SET50413.1"/>
    </source>
</evidence>
<dbReference type="InterPro" id="IPR001478">
    <property type="entry name" value="PDZ"/>
</dbReference>
<feature type="region of interest" description="Disordered" evidence="3">
    <location>
        <begin position="1"/>
        <end position="61"/>
    </location>
</feature>
<evidence type="ECO:0000313" key="7">
    <source>
        <dbReference type="Proteomes" id="UP000199800"/>
    </source>
</evidence>
<feature type="compositionally biased region" description="Polar residues" evidence="3">
    <location>
        <begin position="18"/>
        <end position="31"/>
    </location>
</feature>
<sequence length="498" mass="52750">MNNEDFNHDNNIDDNQDRGQQSYNQGNSFDDNQNYNSYNPQNQGNGNCNMGSGNHGPGKDDNKWRKRAVVLGVVSGLVLVCSIGFLTVDRLSTQFANIKKQMAQSTSLPDETEKTEESGQSKLDTTEEAAGPADSVSKVVENVMPSIVSITTTATETVSDFFGRTYSEDVQGNGSGIIIGQNSNEVLVATNNHVISGQGATVEITFHDGKSVKGTVKGADPSADLAVVAVKFADIEKETIEQIKVISIGKSKETKVGEVAIAIGNALGYGQSVTVGHISALEREIAVEDSSMTLMQTDAAINPGNSGGALLNAKGQLIGINSVKTATTEVEGMGYAIPISDAQPIIENLMQGKSSSKEDAYLGIVGQDITKSNSVRFNIPMGVYVTEIAEGSPAKKAGLNTGMVIVGLDGKKVENKDDLMKVLSSLHAGDMVTINVAVNNGGKYETKEFTVTMGSKSELDKDSKSGSSSNGNQNPNQNPNGDNGNDFYNEDPFSFFGR</sequence>
<evidence type="ECO:0000259" key="5">
    <source>
        <dbReference type="PROSITE" id="PS50106"/>
    </source>
</evidence>
<name>A0A1I0EZP4_9FIRM</name>
<keyword evidence="7" id="KW-1185">Reference proteome</keyword>
<keyword evidence="4" id="KW-1133">Transmembrane helix</keyword>
<keyword evidence="4" id="KW-0812">Transmembrane</keyword>
<feature type="compositionally biased region" description="Basic and acidic residues" evidence="3">
    <location>
        <begin position="1"/>
        <end position="17"/>
    </location>
</feature>
<dbReference type="STRING" id="29364.SAMN04487772_12626"/>
<dbReference type="RefSeq" id="WP_092478669.1">
    <property type="nucleotide sequence ID" value="NZ_FOHN01000026.1"/>
</dbReference>
<keyword evidence="1 6" id="KW-0645">Protease</keyword>
<evidence type="ECO:0000256" key="1">
    <source>
        <dbReference type="ARBA" id="ARBA00022670"/>
    </source>
</evidence>
<dbReference type="PROSITE" id="PS50106">
    <property type="entry name" value="PDZ"/>
    <property type="match status" value="1"/>
</dbReference>
<dbReference type="Gene3D" id="2.40.10.120">
    <property type="match status" value="1"/>
</dbReference>
<feature type="compositionally biased region" description="Low complexity" evidence="3">
    <location>
        <begin position="32"/>
        <end position="47"/>
    </location>
</feature>
<proteinExistence type="predicted"/>
<dbReference type="Gene3D" id="2.30.42.10">
    <property type="match status" value="1"/>
</dbReference>